<keyword evidence="2" id="KW-0802">TPR repeat</keyword>
<dbReference type="EMBL" id="BJZO01000023">
    <property type="protein sequence ID" value="GEO81006.1"/>
    <property type="molecule type" value="Genomic_DNA"/>
</dbReference>
<dbReference type="PANTHER" id="PTHR45586">
    <property type="entry name" value="TPR REPEAT-CONTAINING PROTEIN PA4667"/>
    <property type="match status" value="1"/>
</dbReference>
<dbReference type="InterPro" id="IPR011990">
    <property type="entry name" value="TPR-like_helical_dom_sf"/>
</dbReference>
<dbReference type="Proteomes" id="UP000321567">
    <property type="component" value="Unassembled WGS sequence"/>
</dbReference>
<dbReference type="PANTHER" id="PTHR45586:SF1">
    <property type="entry name" value="LIPOPOLYSACCHARIDE ASSEMBLY PROTEIN B"/>
    <property type="match status" value="1"/>
</dbReference>
<dbReference type="SMART" id="SM00028">
    <property type="entry name" value="TPR"/>
    <property type="match status" value="7"/>
</dbReference>
<gene>
    <name evidence="3" type="ORF">ROR02_11370</name>
</gene>
<accession>A0A512H6B5</accession>
<name>A0A512H6B5_9PROT</name>
<dbReference type="OrthoDB" id="9778733at2"/>
<dbReference type="InterPro" id="IPR051012">
    <property type="entry name" value="CellSynth/LPSAsmb/PSIAsmb"/>
</dbReference>
<dbReference type="InterPro" id="IPR019734">
    <property type="entry name" value="TPR_rpt"/>
</dbReference>
<evidence type="ECO:0000256" key="1">
    <source>
        <dbReference type="ARBA" id="ARBA00022737"/>
    </source>
</evidence>
<dbReference type="Pfam" id="PF14559">
    <property type="entry name" value="TPR_19"/>
    <property type="match status" value="2"/>
</dbReference>
<evidence type="ECO:0000313" key="4">
    <source>
        <dbReference type="Proteomes" id="UP000321567"/>
    </source>
</evidence>
<reference evidence="3 4" key="1">
    <citation type="submission" date="2019-07" db="EMBL/GenBank/DDBJ databases">
        <title>Whole genome shotgun sequence of Rhodospirillum oryzae NBRC 107573.</title>
        <authorList>
            <person name="Hosoyama A."/>
            <person name="Uohara A."/>
            <person name="Ohji S."/>
            <person name="Ichikawa N."/>
        </authorList>
    </citation>
    <scope>NUCLEOTIDE SEQUENCE [LARGE SCALE GENOMIC DNA]</scope>
    <source>
        <strain evidence="3 4">NBRC 107573</strain>
    </source>
</reference>
<protein>
    <submittedName>
        <fullName evidence="3">Uncharacterized protein</fullName>
    </submittedName>
</protein>
<dbReference type="AlphaFoldDB" id="A0A512H6B5"/>
<evidence type="ECO:0000313" key="3">
    <source>
        <dbReference type="EMBL" id="GEO81006.1"/>
    </source>
</evidence>
<proteinExistence type="predicted"/>
<evidence type="ECO:0000256" key="2">
    <source>
        <dbReference type="ARBA" id="ARBA00022803"/>
    </source>
</evidence>
<dbReference type="SUPFAM" id="SSF53756">
    <property type="entry name" value="UDP-Glycosyltransferase/glycogen phosphorylase"/>
    <property type="match status" value="1"/>
</dbReference>
<dbReference type="Gene3D" id="3.40.50.2000">
    <property type="entry name" value="Glycogen Phosphorylase B"/>
    <property type="match status" value="1"/>
</dbReference>
<sequence length="585" mass="62541">MTIHLGLGWRLLERGESILAWERGRAALVRDPANDEALRLLAAVAGIGGDSRSAQRAHERAIAARPRHPLPRVACALALLEQGRTHQALVRLREALTLDPALGAALVALARALQAEGQGERARSFADRARRLDPDHPGALHALGRVTLDAGAPADALPWLTRARDLQPDSPDILADLSRALRAVGQDAQALDVARSALALRPDRADLHDVLACALLGAGQPDDADRELRKALARWPAHGTGWTNRAAVLIETRAPRDALLSASRALAVDPDDADARVNRAFALGLTGDYPASFHDYRHRWRTAAFRRLYRPAGTEPWEGQPLPGGTLLVRGEQGLGDQIMAARFLPALAGIAGRVVLECDPALHRLFAGLPGVDALITRGDPLPPADAWVGAMDLAGWAGTRADRMPVPVPYLKPPVPSPDLRAALPPRRRGWVGLVWAGKTSPRDRSCPLAPLAALVTRLGFAPVALVPGPRRADLARLPADSPVRDLTPVLGDMADTAAAVSLLDTVISVDTAVAHLTGALGVPGALLLLATPDWRWGERGARTVWYPSLRLVRQPEPGDWTSAFRALETLLEGPDGPLPRRA</sequence>
<dbReference type="Gene3D" id="1.25.40.10">
    <property type="entry name" value="Tetratricopeptide repeat domain"/>
    <property type="match status" value="3"/>
</dbReference>
<keyword evidence="1" id="KW-0677">Repeat</keyword>
<keyword evidence="4" id="KW-1185">Reference proteome</keyword>
<organism evidence="3 4">
    <name type="scientific">Pararhodospirillum oryzae</name>
    <dbReference type="NCBI Taxonomy" id="478448"/>
    <lineage>
        <taxon>Bacteria</taxon>
        <taxon>Pseudomonadati</taxon>
        <taxon>Pseudomonadota</taxon>
        <taxon>Alphaproteobacteria</taxon>
        <taxon>Rhodospirillales</taxon>
        <taxon>Rhodospirillaceae</taxon>
        <taxon>Pararhodospirillum</taxon>
    </lineage>
</organism>
<dbReference type="RefSeq" id="WP_147163046.1">
    <property type="nucleotide sequence ID" value="NZ_BJZO01000023.1"/>
</dbReference>
<comment type="caution">
    <text evidence="3">The sequence shown here is derived from an EMBL/GenBank/DDBJ whole genome shotgun (WGS) entry which is preliminary data.</text>
</comment>
<dbReference type="SUPFAM" id="SSF48452">
    <property type="entry name" value="TPR-like"/>
    <property type="match status" value="2"/>
</dbReference>